<evidence type="ECO:0000313" key="2">
    <source>
        <dbReference type="Proteomes" id="UP000663181"/>
    </source>
</evidence>
<dbReference type="Gene3D" id="3.90.1720.10">
    <property type="entry name" value="endopeptidase domain like (from Nostoc punctiforme)"/>
    <property type="match status" value="1"/>
</dbReference>
<sequence length="124" mass="13580">MPYDKVGAANYADSHAETGSRRRCAAYARRAIEWGGIQLSTTGSAKDYGPSLLAAGFYEVNTSAFQKGDVAVIQPVAGHDDGHMAIFDGTQWVSDFKQKIGPEGFYPGPEYRSARPAYKIYRHD</sequence>
<gene>
    <name evidence="1" type="ORF">ISN74_18675</name>
</gene>
<proteinExistence type="predicted"/>
<dbReference type="Proteomes" id="UP000663181">
    <property type="component" value="Chromosome"/>
</dbReference>
<dbReference type="EMBL" id="CP064030">
    <property type="protein sequence ID" value="QRN53415.1"/>
    <property type="molecule type" value="Genomic_DNA"/>
</dbReference>
<organism evidence="1 2">
    <name type="scientific">Dyella caseinilytica</name>
    <dbReference type="NCBI Taxonomy" id="1849581"/>
    <lineage>
        <taxon>Bacteria</taxon>
        <taxon>Pseudomonadati</taxon>
        <taxon>Pseudomonadota</taxon>
        <taxon>Gammaproteobacteria</taxon>
        <taxon>Lysobacterales</taxon>
        <taxon>Rhodanobacteraceae</taxon>
        <taxon>Dyella</taxon>
    </lineage>
</organism>
<dbReference type="RefSeq" id="WP_188795278.1">
    <property type="nucleotide sequence ID" value="NZ_BMIZ01000001.1"/>
</dbReference>
<reference evidence="1 2" key="1">
    <citation type="submission" date="2020-10" db="EMBL/GenBank/DDBJ databases">
        <title>Phylogeny of dyella-like bacteria.</title>
        <authorList>
            <person name="Fu J."/>
        </authorList>
    </citation>
    <scope>NUCLEOTIDE SEQUENCE [LARGE SCALE GENOMIC DNA]</scope>
    <source>
        <strain evidence="1 2">DHOB09</strain>
    </source>
</reference>
<name>A0ABX7GT17_9GAMM</name>
<accession>A0ABX7GT17</accession>
<protein>
    <submittedName>
        <fullName evidence="1">CHAP domain-containing protein</fullName>
    </submittedName>
</protein>
<keyword evidence="2" id="KW-1185">Reference proteome</keyword>
<evidence type="ECO:0000313" key="1">
    <source>
        <dbReference type="EMBL" id="QRN53415.1"/>
    </source>
</evidence>